<keyword evidence="1" id="KW-0229">DNA integration</keyword>
<dbReference type="OrthoDB" id="9057547at2"/>
<accession>A0A1T5JZI1</accession>
<dbReference type="Proteomes" id="UP000190341">
    <property type="component" value="Unassembled WGS sequence"/>
</dbReference>
<protein>
    <submittedName>
        <fullName evidence="4">Site-specific recombinase XerD</fullName>
    </submittedName>
</protein>
<dbReference type="GO" id="GO:0006310">
    <property type="term" value="P:DNA recombination"/>
    <property type="evidence" value="ECO:0007669"/>
    <property type="project" value="UniProtKB-KW"/>
</dbReference>
<evidence type="ECO:0000259" key="3">
    <source>
        <dbReference type="PROSITE" id="PS51898"/>
    </source>
</evidence>
<dbReference type="GO" id="GO:0015074">
    <property type="term" value="P:DNA integration"/>
    <property type="evidence" value="ECO:0007669"/>
    <property type="project" value="UniProtKB-KW"/>
</dbReference>
<evidence type="ECO:0000313" key="5">
    <source>
        <dbReference type="Proteomes" id="UP000190341"/>
    </source>
</evidence>
<dbReference type="STRING" id="428993.SAMN06296058_1229"/>
<dbReference type="AlphaFoldDB" id="A0A1T5JZI1"/>
<evidence type="ECO:0000256" key="2">
    <source>
        <dbReference type="ARBA" id="ARBA00023172"/>
    </source>
</evidence>
<dbReference type="EMBL" id="FUZV01000001">
    <property type="protein sequence ID" value="SKC56897.1"/>
    <property type="molecule type" value="Genomic_DNA"/>
</dbReference>
<dbReference type="InterPro" id="IPR011010">
    <property type="entry name" value="DNA_brk_join_enz"/>
</dbReference>
<gene>
    <name evidence="4" type="ORF">SAMN06296058_1229</name>
</gene>
<evidence type="ECO:0000256" key="1">
    <source>
        <dbReference type="ARBA" id="ARBA00022908"/>
    </source>
</evidence>
<dbReference type="InterPro" id="IPR002104">
    <property type="entry name" value="Integrase_catalytic"/>
</dbReference>
<evidence type="ECO:0000313" key="4">
    <source>
        <dbReference type="EMBL" id="SKC56897.1"/>
    </source>
</evidence>
<dbReference type="InterPro" id="IPR013762">
    <property type="entry name" value="Integrase-like_cat_sf"/>
</dbReference>
<dbReference type="CDD" id="cd00796">
    <property type="entry name" value="INT_Rci_Hp1_C"/>
    <property type="match status" value="1"/>
</dbReference>
<keyword evidence="5" id="KW-1185">Reference proteome</keyword>
<dbReference type="Gene3D" id="1.10.443.10">
    <property type="entry name" value="Intergrase catalytic core"/>
    <property type="match status" value="1"/>
</dbReference>
<sequence>MGTITARRRSDGSTGYTAQIRLKQDGQVVHSESETFNTKVLAKEWLTRREAALDAQRARGGPVGKRMKLGDLVAWYETRERSGEPWGRTKKADLQRLRTGALRERWLDTLTRRDFVDFIDQRRRDGAGPATAGNDIIWMRGVFKAGAAALHIAVPLQELELAAEFLRSDRAIGKSGQRDRRMLADEETKLLDHFDGRRGKIPMVDIVRFAVLTGRRQEEITRLLRSDLDKSNGVALLRDVKHPRKKIGNHKRFRLLSDAWAIIDAQPILRIVNQDGTSLEDPRVFPFDPKSIGSAFTRATRLLGIEDLHFHDLRHEATSRLFERGYSIQEVAQFTLHESWTTLKRYTHLKPEQVPER</sequence>
<dbReference type="Pfam" id="PF00589">
    <property type="entry name" value="Phage_integrase"/>
    <property type="match status" value="1"/>
</dbReference>
<organism evidence="4 5">
    <name type="scientific">Pseudoxanthomonas indica</name>
    <dbReference type="NCBI Taxonomy" id="428993"/>
    <lineage>
        <taxon>Bacteria</taxon>
        <taxon>Pseudomonadati</taxon>
        <taxon>Pseudomonadota</taxon>
        <taxon>Gammaproteobacteria</taxon>
        <taxon>Lysobacterales</taxon>
        <taxon>Lysobacteraceae</taxon>
        <taxon>Pseudoxanthomonas</taxon>
    </lineage>
</organism>
<keyword evidence="2" id="KW-0233">DNA recombination</keyword>
<name>A0A1T5JZI1_9GAMM</name>
<dbReference type="GO" id="GO:0003677">
    <property type="term" value="F:DNA binding"/>
    <property type="evidence" value="ECO:0007669"/>
    <property type="project" value="InterPro"/>
</dbReference>
<proteinExistence type="predicted"/>
<feature type="domain" description="Tyr recombinase" evidence="3">
    <location>
        <begin position="177"/>
        <end position="357"/>
    </location>
</feature>
<dbReference type="PANTHER" id="PTHR30349:SF94">
    <property type="entry name" value="INTEGRASE_RECOMBINASE HI_1414-RELATED"/>
    <property type="match status" value="1"/>
</dbReference>
<reference evidence="4 5" key="1">
    <citation type="submission" date="2017-02" db="EMBL/GenBank/DDBJ databases">
        <authorList>
            <person name="Peterson S.W."/>
        </authorList>
    </citation>
    <scope>NUCLEOTIDE SEQUENCE [LARGE SCALE GENOMIC DNA]</scope>
    <source>
        <strain evidence="4 5">P15</strain>
    </source>
</reference>
<dbReference type="PANTHER" id="PTHR30349">
    <property type="entry name" value="PHAGE INTEGRASE-RELATED"/>
    <property type="match status" value="1"/>
</dbReference>
<dbReference type="SUPFAM" id="SSF56349">
    <property type="entry name" value="DNA breaking-rejoining enzymes"/>
    <property type="match status" value="1"/>
</dbReference>
<dbReference type="InterPro" id="IPR050090">
    <property type="entry name" value="Tyrosine_recombinase_XerCD"/>
</dbReference>
<dbReference type="RefSeq" id="WP_079723547.1">
    <property type="nucleotide sequence ID" value="NZ_BMCL01000002.1"/>
</dbReference>
<dbReference type="PROSITE" id="PS51898">
    <property type="entry name" value="TYR_RECOMBINASE"/>
    <property type="match status" value="1"/>
</dbReference>